<gene>
    <name evidence="1" type="ORF">BCT23_17775</name>
</gene>
<dbReference type="Proteomes" id="UP000235387">
    <property type="component" value="Unassembled WGS sequence"/>
</dbReference>
<name>A0A2N7LA99_9GAMM</name>
<proteinExistence type="predicted"/>
<evidence type="ECO:0000313" key="2">
    <source>
        <dbReference type="Proteomes" id="UP000235387"/>
    </source>
</evidence>
<comment type="caution">
    <text evidence="1">The sequence shown here is derived from an EMBL/GenBank/DDBJ whole genome shotgun (WGS) entry which is preliminary data.</text>
</comment>
<sequence length="625" mass="71819">MNIKMFPIPVMDAIKQNYEQFRLQTYQYRHEGLFHDEKNIYAVVSEVDRSPTDRENLEKALSQYNSLTIPTPKIICKASSEFQPIPLRDIYQKIYLHGNSVTHDEFFNDLTILIPKEYHPFNADVQFWDKQFKLTFKKKLTEEQKLEITLLCESTGYQGFSYSFKHNPNLSEFPGVVEKKANSHNNLHLTASGLMRNQFSRPVLDAYEEDQEFWYQNKHSILTGDCPDKSAYLPSNFNSGESSCFIDASVFRRENLRVYLSLYEKIIIALPLADSELATSFYDSFKINNFELKELIQRGRLLFVAYQNLHRYDKDLLNDILSTDPNCIIFSRKLSASTLTGIQAKSGILGRTFDSDEQYQFLNHCHSMPRTEISTLIKCLSEQWQIAEYAINKEGATSVYHAGMSRFAAQIFKDRGRDLFIEFCTASSSLEFAQGLNAHHFPYDSAQYSEVEACKCLSSFYNGFTESNTTLRESELSKLLSQVLTINNDMSILELDDVISGINTRSLPSLLSNFSNLSDEEREYKLYILNKELSKIERNKNRLQALDFTGSIMPSVAGAVMVFNNIPEGGYLPLGSIFLKYLQVYGKDSALLKSPIFDSFSAMNHRVSKESIIVSNYRSRIKTIR</sequence>
<dbReference type="RefSeq" id="WP_102391105.1">
    <property type="nucleotide sequence ID" value="NZ_MDAL01000022.1"/>
</dbReference>
<dbReference type="EMBL" id="MDAL01000022">
    <property type="protein sequence ID" value="PMN91357.1"/>
    <property type="molecule type" value="Genomic_DNA"/>
</dbReference>
<evidence type="ECO:0000313" key="1">
    <source>
        <dbReference type="EMBL" id="PMN91357.1"/>
    </source>
</evidence>
<accession>A0A2N7LA99</accession>
<organism evidence="1 2">
    <name type="scientific">Enterovibrio norvegicus</name>
    <dbReference type="NCBI Taxonomy" id="188144"/>
    <lineage>
        <taxon>Bacteria</taxon>
        <taxon>Pseudomonadati</taxon>
        <taxon>Pseudomonadota</taxon>
        <taxon>Gammaproteobacteria</taxon>
        <taxon>Vibrionales</taxon>
        <taxon>Vibrionaceae</taxon>
        <taxon>Enterovibrio</taxon>
    </lineage>
</organism>
<protein>
    <submittedName>
        <fullName evidence="1">Uncharacterized protein</fullName>
    </submittedName>
</protein>
<dbReference type="AlphaFoldDB" id="A0A2N7LA99"/>
<reference evidence="2" key="1">
    <citation type="submission" date="2016-07" db="EMBL/GenBank/DDBJ databases">
        <title>Nontailed viruses are major unrecognized killers of bacteria in the ocean.</title>
        <authorList>
            <person name="Kauffman K."/>
            <person name="Hussain F."/>
            <person name="Yang J."/>
            <person name="Arevalo P."/>
            <person name="Brown J."/>
            <person name="Cutler M."/>
            <person name="Kelly L."/>
            <person name="Polz M.F."/>
        </authorList>
    </citation>
    <scope>NUCLEOTIDE SEQUENCE [LARGE SCALE GENOMIC DNA]</scope>
    <source>
        <strain evidence="2">10N.261.45.A10</strain>
    </source>
</reference>